<sequence>MHLFFHCSFSETCWLVLNIVWDTSLPPLDMILHAHHVFGRSIFGETIMVASWCI</sequence>
<protein>
    <submittedName>
        <fullName evidence="1">Uncharacterized protein</fullName>
    </submittedName>
</protein>
<evidence type="ECO:0000313" key="2">
    <source>
        <dbReference type="Proteomes" id="UP000636709"/>
    </source>
</evidence>
<dbReference type="AlphaFoldDB" id="A0A835FVK1"/>
<name>A0A835FVK1_9POAL</name>
<evidence type="ECO:0000313" key="1">
    <source>
        <dbReference type="EMBL" id="KAF8779638.1"/>
    </source>
</evidence>
<accession>A0A835FVK1</accession>
<keyword evidence="2" id="KW-1185">Reference proteome</keyword>
<reference evidence="1" key="1">
    <citation type="submission" date="2020-07" db="EMBL/GenBank/DDBJ databases">
        <title>Genome sequence and genetic diversity analysis of an under-domesticated orphan crop, white fonio (Digitaria exilis).</title>
        <authorList>
            <person name="Bennetzen J.L."/>
            <person name="Chen S."/>
            <person name="Ma X."/>
            <person name="Wang X."/>
            <person name="Yssel A.E.J."/>
            <person name="Chaluvadi S.R."/>
            <person name="Johnson M."/>
            <person name="Gangashetty P."/>
            <person name="Hamidou F."/>
            <person name="Sanogo M.D."/>
            <person name="Zwaenepoel A."/>
            <person name="Wallace J."/>
            <person name="Van De Peer Y."/>
            <person name="Van Deynze A."/>
        </authorList>
    </citation>
    <scope>NUCLEOTIDE SEQUENCE</scope>
    <source>
        <tissue evidence="1">Leaves</tissue>
    </source>
</reference>
<organism evidence="1 2">
    <name type="scientific">Digitaria exilis</name>
    <dbReference type="NCBI Taxonomy" id="1010633"/>
    <lineage>
        <taxon>Eukaryota</taxon>
        <taxon>Viridiplantae</taxon>
        <taxon>Streptophyta</taxon>
        <taxon>Embryophyta</taxon>
        <taxon>Tracheophyta</taxon>
        <taxon>Spermatophyta</taxon>
        <taxon>Magnoliopsida</taxon>
        <taxon>Liliopsida</taxon>
        <taxon>Poales</taxon>
        <taxon>Poaceae</taxon>
        <taxon>PACMAD clade</taxon>
        <taxon>Panicoideae</taxon>
        <taxon>Panicodae</taxon>
        <taxon>Paniceae</taxon>
        <taxon>Anthephorinae</taxon>
        <taxon>Digitaria</taxon>
    </lineage>
</organism>
<dbReference type="EMBL" id="JACEFO010000160">
    <property type="protein sequence ID" value="KAF8779638.1"/>
    <property type="molecule type" value="Genomic_DNA"/>
</dbReference>
<gene>
    <name evidence="1" type="ORF">HU200_002386</name>
</gene>
<comment type="caution">
    <text evidence="1">The sequence shown here is derived from an EMBL/GenBank/DDBJ whole genome shotgun (WGS) entry which is preliminary data.</text>
</comment>
<dbReference type="Proteomes" id="UP000636709">
    <property type="component" value="Unassembled WGS sequence"/>
</dbReference>
<proteinExistence type="predicted"/>